<dbReference type="Gene3D" id="3.40.140.10">
    <property type="entry name" value="Cytidine Deaminase, domain 2"/>
    <property type="match status" value="1"/>
</dbReference>
<feature type="region of interest" description="Disordered" evidence="2">
    <location>
        <begin position="275"/>
        <end position="298"/>
    </location>
</feature>
<dbReference type="PIRSF" id="PIRSF015626">
    <property type="entry name" value="FdhD"/>
    <property type="match status" value="1"/>
</dbReference>
<dbReference type="Gene3D" id="3.10.20.10">
    <property type="match status" value="1"/>
</dbReference>
<dbReference type="OrthoDB" id="3197277at2"/>
<dbReference type="GO" id="GO:0097163">
    <property type="term" value="F:sulfur carrier activity"/>
    <property type="evidence" value="ECO:0007669"/>
    <property type="project" value="UniProtKB-UniRule"/>
</dbReference>
<dbReference type="NCBIfam" id="TIGR00129">
    <property type="entry name" value="fdhD_narQ"/>
    <property type="match status" value="1"/>
</dbReference>
<gene>
    <name evidence="1" type="primary">fdhD</name>
    <name evidence="3" type="ORF">ABT56_06885</name>
</gene>
<evidence type="ECO:0000313" key="4">
    <source>
        <dbReference type="Proteomes" id="UP000036097"/>
    </source>
</evidence>
<dbReference type="GO" id="GO:0016783">
    <property type="term" value="F:sulfurtransferase activity"/>
    <property type="evidence" value="ECO:0007669"/>
    <property type="project" value="InterPro"/>
</dbReference>
<dbReference type="RefSeq" id="WP_047878104.1">
    <property type="nucleotide sequence ID" value="NZ_LDOT01000006.1"/>
</dbReference>
<proteinExistence type="inferred from homology"/>
<dbReference type="HAMAP" id="MF_00187">
    <property type="entry name" value="FdhD"/>
    <property type="match status" value="1"/>
</dbReference>
<feature type="compositionally biased region" description="Basic and acidic residues" evidence="2">
    <location>
        <begin position="279"/>
        <end position="298"/>
    </location>
</feature>
<evidence type="ECO:0000256" key="1">
    <source>
        <dbReference type="HAMAP-Rule" id="MF_00187"/>
    </source>
</evidence>
<dbReference type="STRING" id="1195763.ABT56_06885"/>
<dbReference type="PATRIC" id="fig|1195763.3.peg.1474"/>
<dbReference type="InterPro" id="IPR016193">
    <property type="entry name" value="Cytidine_deaminase-like"/>
</dbReference>
<dbReference type="SUPFAM" id="SSF53927">
    <property type="entry name" value="Cytidine deaminase-like"/>
    <property type="match status" value="1"/>
</dbReference>
<keyword evidence="1" id="KW-0963">Cytoplasm</keyword>
<keyword evidence="1" id="KW-0501">Molybdenum cofactor biosynthesis</keyword>
<reference evidence="3 4" key="1">
    <citation type="submission" date="2015-05" db="EMBL/GenBank/DDBJ databases">
        <title>Photobacterium galathea sp. nov.</title>
        <authorList>
            <person name="Machado H."/>
            <person name="Gram L."/>
        </authorList>
    </citation>
    <scope>NUCLEOTIDE SEQUENCE [LARGE SCALE GENOMIC DNA]</scope>
    <source>
        <strain evidence="3 4">CGMCC 1.12159</strain>
    </source>
</reference>
<comment type="caution">
    <text evidence="3">The sequence shown here is derived from an EMBL/GenBank/DDBJ whole genome shotgun (WGS) entry which is preliminary data.</text>
</comment>
<dbReference type="GO" id="GO:0005737">
    <property type="term" value="C:cytoplasm"/>
    <property type="evidence" value="ECO:0007669"/>
    <property type="project" value="UniProtKB-SubCell"/>
</dbReference>
<dbReference type="Pfam" id="PF02634">
    <property type="entry name" value="FdhD-NarQ"/>
    <property type="match status" value="1"/>
</dbReference>
<protein>
    <recommendedName>
        <fullName evidence="1">Sulfur carrier protein FdhD</fullName>
    </recommendedName>
</protein>
<accession>A0A0J1H6B3</accession>
<comment type="subcellular location">
    <subcellularLocation>
        <location evidence="1">Cytoplasm</location>
    </subcellularLocation>
</comment>
<dbReference type="AlphaFoldDB" id="A0A0J1H6B3"/>
<name>A0A0J1H6B3_9GAMM</name>
<keyword evidence="4" id="KW-1185">Reference proteome</keyword>
<sequence>MNQLPKIIKTQSSVKQTMTVEVMDEYGDMMEKEIACEHPLTVYLNWIEVVTLMTLGERPSALVLGYLKNQGFIEDISAIESLIIDWDTNSAAVITRENTEGVKKQLEKKTVTSGCGQGTMFGNVMKKLEGISLPTPTIPQSQLYGLLESLTHHNDTYKAAGAVHGCAVCKGTEILSFVEDVGRHNAVDTLAGEMWLNGETGSDKIFYTTGRLTSEMVIKVAQMGIPVLLSRSGATQMGYELAQKLGITMIARAKGHRFQIYNGKENLILDVKGGTNNHQLDDSHKPTHKGDTDSRKKA</sequence>
<dbReference type="InterPro" id="IPR003786">
    <property type="entry name" value="FdhD"/>
</dbReference>
<dbReference type="Proteomes" id="UP000036097">
    <property type="component" value="Unassembled WGS sequence"/>
</dbReference>
<organism evidence="3 4">
    <name type="scientific">Photobacterium aquae</name>
    <dbReference type="NCBI Taxonomy" id="1195763"/>
    <lineage>
        <taxon>Bacteria</taxon>
        <taxon>Pseudomonadati</taxon>
        <taxon>Pseudomonadota</taxon>
        <taxon>Gammaproteobacteria</taxon>
        <taxon>Vibrionales</taxon>
        <taxon>Vibrionaceae</taxon>
        <taxon>Photobacterium</taxon>
    </lineage>
</organism>
<comment type="caution">
    <text evidence="1">Lacks conserved residue(s) required for the propagation of feature annotation.</text>
</comment>
<comment type="similarity">
    <text evidence="1">Belongs to the FdhD family.</text>
</comment>
<evidence type="ECO:0000313" key="3">
    <source>
        <dbReference type="EMBL" id="KLV07251.1"/>
    </source>
</evidence>
<dbReference type="GO" id="GO:0006777">
    <property type="term" value="P:Mo-molybdopterin cofactor biosynthetic process"/>
    <property type="evidence" value="ECO:0007669"/>
    <property type="project" value="UniProtKB-UniRule"/>
</dbReference>
<feature type="active site" description="Cysteine persulfide intermediate" evidence="1">
    <location>
        <position position="115"/>
    </location>
</feature>
<dbReference type="PANTHER" id="PTHR30592:SF4">
    <property type="entry name" value="SULFUR CARRIER PROTEIN FDHD"/>
    <property type="match status" value="1"/>
</dbReference>
<dbReference type="PANTHER" id="PTHR30592">
    <property type="entry name" value="FORMATE DEHYDROGENASE"/>
    <property type="match status" value="1"/>
</dbReference>
<dbReference type="EMBL" id="LDOT01000006">
    <property type="protein sequence ID" value="KLV07251.1"/>
    <property type="molecule type" value="Genomic_DNA"/>
</dbReference>
<comment type="function">
    <text evidence="1">Required for formate dehydrogenase (FDH) activity. Acts as a sulfur carrier protein that transfers sulfur from IscS to the molybdenum cofactor prior to its insertion into FDH.</text>
</comment>
<evidence type="ECO:0000256" key="2">
    <source>
        <dbReference type="SAM" id="MobiDB-lite"/>
    </source>
</evidence>